<evidence type="ECO:0000313" key="1">
    <source>
        <dbReference type="EMBL" id="MBB5141459.1"/>
    </source>
</evidence>
<dbReference type="Proteomes" id="UP000529652">
    <property type="component" value="Unassembled WGS sequence"/>
</dbReference>
<sequence>MKNRFFFIYLSSALVFLFSCNGFLTLESKERSSFTDKQRISILETIKNHYNGDSEKIARVDKYFDRLEDSQKDVFLQLFSAGFDYINSKESEPKESANRRANLDALKSNFESKLKQLNYTEEDFNKLVDDFNEFVDPKPTS</sequence>
<gene>
    <name evidence="1" type="ORF">HNP63_000880</name>
</gene>
<dbReference type="PROSITE" id="PS51257">
    <property type="entry name" value="PROKAR_LIPOPROTEIN"/>
    <property type="match status" value="1"/>
</dbReference>
<comment type="caution">
    <text evidence="1">The sequence shown here is derived from an EMBL/GenBank/DDBJ whole genome shotgun (WGS) entry which is preliminary data.</text>
</comment>
<dbReference type="RefSeq" id="WP_183227314.1">
    <property type="nucleotide sequence ID" value="NZ_CAXOVT010000004.1"/>
</dbReference>
<organism evidence="1 2">
    <name type="scientific">Borreliella afzelii</name>
    <name type="common">Borrelia afzelii</name>
    <dbReference type="NCBI Taxonomy" id="29518"/>
    <lineage>
        <taxon>Bacteria</taxon>
        <taxon>Pseudomonadati</taxon>
        <taxon>Spirochaetota</taxon>
        <taxon>Spirochaetia</taxon>
        <taxon>Spirochaetales</taxon>
        <taxon>Borreliaceae</taxon>
        <taxon>Borreliella</taxon>
    </lineage>
</organism>
<dbReference type="EMBL" id="JACHGM010000003">
    <property type="protein sequence ID" value="MBB5141459.1"/>
    <property type="molecule type" value="Genomic_DNA"/>
</dbReference>
<evidence type="ECO:0000313" key="2">
    <source>
        <dbReference type="Proteomes" id="UP000529652"/>
    </source>
</evidence>
<reference evidence="1 2" key="1">
    <citation type="submission" date="2020-08" db="EMBL/GenBank/DDBJ databases">
        <title>Genomic Encyclopedia of Type Strains, Phase IV (KMG-IV): sequencing the most valuable type-strain genomes for metagenomic binning, comparative biology and taxonomic classification.</title>
        <authorList>
            <person name="Goeker M."/>
        </authorList>
    </citation>
    <scope>NUCLEOTIDE SEQUENCE [LARGE SCALE GENOMIC DNA]</scope>
    <source>
        <strain evidence="1 2">DSM 10508</strain>
    </source>
</reference>
<name>A0AB34Z4E5_BORAF</name>
<proteinExistence type="predicted"/>
<protein>
    <submittedName>
        <fullName evidence="1">Uncharacterized protein (UPF0335 family)</fullName>
    </submittedName>
</protein>
<accession>A0AB34Z4E5</accession>
<dbReference type="AlphaFoldDB" id="A0AB34Z4E5"/>